<dbReference type="InterPro" id="IPR044772">
    <property type="entry name" value="NO3_transporter"/>
</dbReference>
<keyword evidence="4 7" id="KW-1133">Transmembrane helix</keyword>
<keyword evidence="6 7" id="KW-0472">Membrane</keyword>
<name>A0A2T5FXC6_9SPHN</name>
<organism evidence="9 10">
    <name type="scientific">Sphingomonas oleivorans</name>
    <dbReference type="NCBI Taxonomy" id="1735121"/>
    <lineage>
        <taxon>Bacteria</taxon>
        <taxon>Pseudomonadati</taxon>
        <taxon>Pseudomonadota</taxon>
        <taxon>Alphaproteobacteria</taxon>
        <taxon>Sphingomonadales</taxon>
        <taxon>Sphingomonadaceae</taxon>
        <taxon>Sphingomonas</taxon>
    </lineage>
</organism>
<evidence type="ECO:0000256" key="4">
    <source>
        <dbReference type="ARBA" id="ARBA00022989"/>
    </source>
</evidence>
<dbReference type="PROSITE" id="PS50850">
    <property type="entry name" value="MFS"/>
    <property type="match status" value="1"/>
</dbReference>
<gene>
    <name evidence="9" type="ORF">CLG96_10225</name>
</gene>
<feature type="transmembrane region" description="Helical" evidence="7">
    <location>
        <begin position="138"/>
        <end position="156"/>
    </location>
</feature>
<dbReference type="Proteomes" id="UP000244162">
    <property type="component" value="Unassembled WGS sequence"/>
</dbReference>
<feature type="transmembrane region" description="Helical" evidence="7">
    <location>
        <begin position="240"/>
        <end position="261"/>
    </location>
</feature>
<dbReference type="InterPro" id="IPR020846">
    <property type="entry name" value="MFS_dom"/>
</dbReference>
<dbReference type="GO" id="GO:0015112">
    <property type="term" value="F:nitrate transmembrane transporter activity"/>
    <property type="evidence" value="ECO:0007669"/>
    <property type="project" value="InterPro"/>
</dbReference>
<comment type="subcellular location">
    <subcellularLocation>
        <location evidence="1">Membrane</location>
        <topology evidence="1">Multi-pass membrane protein</topology>
    </subcellularLocation>
</comment>
<evidence type="ECO:0000256" key="7">
    <source>
        <dbReference type="SAM" id="Phobius"/>
    </source>
</evidence>
<dbReference type="PANTHER" id="PTHR23515">
    <property type="entry name" value="HIGH-AFFINITY NITRATE TRANSPORTER 2.3"/>
    <property type="match status" value="1"/>
</dbReference>
<proteinExistence type="inferred from homology"/>
<feature type="domain" description="Major facilitator superfamily (MFS) profile" evidence="8">
    <location>
        <begin position="12"/>
        <end position="390"/>
    </location>
</feature>
<feature type="transmembrane region" description="Helical" evidence="7">
    <location>
        <begin position="368"/>
        <end position="385"/>
    </location>
</feature>
<evidence type="ECO:0000256" key="1">
    <source>
        <dbReference type="ARBA" id="ARBA00004141"/>
    </source>
</evidence>
<feature type="transmembrane region" description="Helical" evidence="7">
    <location>
        <begin position="299"/>
        <end position="320"/>
    </location>
</feature>
<dbReference type="SUPFAM" id="SSF103473">
    <property type="entry name" value="MFS general substrate transporter"/>
    <property type="match status" value="1"/>
</dbReference>
<dbReference type="CDD" id="cd17341">
    <property type="entry name" value="MFS_NRT2_like"/>
    <property type="match status" value="1"/>
</dbReference>
<dbReference type="RefSeq" id="WP_107967795.1">
    <property type="nucleotide sequence ID" value="NZ_NWBU01000009.1"/>
</dbReference>
<dbReference type="InterPro" id="IPR036259">
    <property type="entry name" value="MFS_trans_sf"/>
</dbReference>
<keyword evidence="5" id="KW-0534">Nitrate assimilation</keyword>
<dbReference type="InterPro" id="IPR011701">
    <property type="entry name" value="MFS"/>
</dbReference>
<feature type="transmembrane region" description="Helical" evidence="7">
    <location>
        <begin position="51"/>
        <end position="70"/>
    </location>
</feature>
<dbReference type="GO" id="GO:0016020">
    <property type="term" value="C:membrane"/>
    <property type="evidence" value="ECO:0007669"/>
    <property type="project" value="UniProtKB-SubCell"/>
</dbReference>
<protein>
    <submittedName>
        <fullName evidence="9">MFS transporter</fullName>
    </submittedName>
</protein>
<evidence type="ECO:0000256" key="2">
    <source>
        <dbReference type="ARBA" id="ARBA00008432"/>
    </source>
</evidence>
<dbReference type="GO" id="GO:0042128">
    <property type="term" value="P:nitrate assimilation"/>
    <property type="evidence" value="ECO:0007669"/>
    <property type="project" value="UniProtKB-KW"/>
</dbReference>
<feature type="transmembrane region" description="Helical" evidence="7">
    <location>
        <begin position="82"/>
        <end position="100"/>
    </location>
</feature>
<evidence type="ECO:0000313" key="10">
    <source>
        <dbReference type="Proteomes" id="UP000244162"/>
    </source>
</evidence>
<feature type="transmembrane region" description="Helical" evidence="7">
    <location>
        <begin position="12"/>
        <end position="31"/>
    </location>
</feature>
<reference evidence="9 10" key="1">
    <citation type="submission" date="2017-09" db="EMBL/GenBank/DDBJ databases">
        <title>Sphingomonas panjinensis sp.nov., isolated from oil-contaminated soil.</title>
        <authorList>
            <person name="Wang L."/>
            <person name="Chen L."/>
        </authorList>
    </citation>
    <scope>NUCLEOTIDE SEQUENCE [LARGE SCALE GENOMIC DNA]</scope>
    <source>
        <strain evidence="9 10">FW-11</strain>
    </source>
</reference>
<accession>A0A2T5FXC6</accession>
<feature type="transmembrane region" description="Helical" evidence="7">
    <location>
        <begin position="162"/>
        <end position="187"/>
    </location>
</feature>
<dbReference type="OrthoDB" id="9771451at2"/>
<dbReference type="Pfam" id="PF07690">
    <property type="entry name" value="MFS_1"/>
    <property type="match status" value="1"/>
</dbReference>
<feature type="transmembrane region" description="Helical" evidence="7">
    <location>
        <begin position="273"/>
        <end position="293"/>
    </location>
</feature>
<sequence length="402" mass="41919">MKSSFWSAGHRPTLIAAFLYFDVAFMCWVLLGPLGPEIARDLGLSPAEKGLMVAVPTLAGAVLRMVNGLFVDRIGPKRTGAINQLIVIFGLAAAWILGIHSFGATLLTGVILGFAGASFAIALPLASRWYPPEHQGKALGIAGMGNSGTVFAALFAPTLAKLFGWNAVLGLAVIPLTIVFLAYMALAKDAPNPPAPKPIVAYLEPLKMVDAWWFMLFYGVTFGGFVGLSSSLTIYFTDQFALTTVMAGYCTAACVFAGSLVRPLGGALADRIGGIRALSIVYAVAAVALVGVSTGPANVFSALAFFVVAMLALGTGNGAVFQLVPQRFRAEIGVMTGLVGMAGGIGGFYLASSLGLAKQITGTYEPGFLIFAALAGLALIGLNFVKRKWRTTWGAAIQGVRI</sequence>
<evidence type="ECO:0000256" key="5">
    <source>
        <dbReference type="ARBA" id="ARBA00023063"/>
    </source>
</evidence>
<keyword evidence="10" id="KW-1185">Reference proteome</keyword>
<evidence type="ECO:0000256" key="3">
    <source>
        <dbReference type="ARBA" id="ARBA00022692"/>
    </source>
</evidence>
<feature type="transmembrane region" description="Helical" evidence="7">
    <location>
        <begin position="208"/>
        <end position="228"/>
    </location>
</feature>
<feature type="transmembrane region" description="Helical" evidence="7">
    <location>
        <begin position="332"/>
        <end position="356"/>
    </location>
</feature>
<dbReference type="AlphaFoldDB" id="A0A2T5FXC6"/>
<evidence type="ECO:0000259" key="8">
    <source>
        <dbReference type="PROSITE" id="PS50850"/>
    </source>
</evidence>
<evidence type="ECO:0000313" key="9">
    <source>
        <dbReference type="EMBL" id="PTQ10772.1"/>
    </source>
</evidence>
<comment type="similarity">
    <text evidence="2">Belongs to the major facilitator superfamily. Nitrate/nitrite porter (TC 2.A.1.8) family.</text>
</comment>
<keyword evidence="3 7" id="KW-0812">Transmembrane</keyword>
<comment type="caution">
    <text evidence="9">The sequence shown here is derived from an EMBL/GenBank/DDBJ whole genome shotgun (WGS) entry which is preliminary data.</text>
</comment>
<dbReference type="EMBL" id="NWBU01000009">
    <property type="protein sequence ID" value="PTQ10772.1"/>
    <property type="molecule type" value="Genomic_DNA"/>
</dbReference>
<evidence type="ECO:0000256" key="6">
    <source>
        <dbReference type="ARBA" id="ARBA00023136"/>
    </source>
</evidence>
<feature type="transmembrane region" description="Helical" evidence="7">
    <location>
        <begin position="106"/>
        <end position="126"/>
    </location>
</feature>
<dbReference type="Gene3D" id="1.20.1250.20">
    <property type="entry name" value="MFS general substrate transporter like domains"/>
    <property type="match status" value="1"/>
</dbReference>